<dbReference type="HOGENOM" id="CLU_076163_0_0_1"/>
<gene>
    <name evidence="2" type="ORF">CSUB01_11561</name>
</gene>
<evidence type="ECO:0000313" key="3">
    <source>
        <dbReference type="Proteomes" id="UP000027238"/>
    </source>
</evidence>
<dbReference type="AlphaFoldDB" id="A0A066X856"/>
<name>A0A066X856_COLSU</name>
<accession>A0A066X856</accession>
<evidence type="ECO:0000256" key="1">
    <source>
        <dbReference type="SAM" id="MobiDB-lite"/>
    </source>
</evidence>
<dbReference type="PANTHER" id="PTHR39697:SF1">
    <property type="entry name" value="RICIN B LECTIN DOMAIN-CONTAINING PROTEIN"/>
    <property type="match status" value="1"/>
</dbReference>
<evidence type="ECO:0000313" key="2">
    <source>
        <dbReference type="EMBL" id="KDN65338.1"/>
    </source>
</evidence>
<dbReference type="EMBL" id="JMSE01001043">
    <property type="protein sequence ID" value="KDN65338.1"/>
    <property type="molecule type" value="Genomic_DNA"/>
</dbReference>
<dbReference type="Proteomes" id="UP000027238">
    <property type="component" value="Unassembled WGS sequence"/>
</dbReference>
<sequence length="170" mass="19021">MATRNEQKDPLPESSSETSPPVSTPPAAVAADETVWDDNGDVPWPGRTFHIFERNTCRVITIVDDKPVLMDLKGDRHPSTPWHCVEKNGYFGFQNPRSGRYLGHDSDAGIRTGAGMRGWELWTPRQHPEGGYQLLSPLWSDALIVLCVAEDGISLARRSHSNALWEFLRV</sequence>
<dbReference type="eggNOG" id="ENOG502SRGE">
    <property type="taxonomic scope" value="Eukaryota"/>
</dbReference>
<feature type="region of interest" description="Disordered" evidence="1">
    <location>
        <begin position="1"/>
        <end position="39"/>
    </location>
</feature>
<dbReference type="OMA" id="EHGILFC"/>
<proteinExistence type="predicted"/>
<organism evidence="2 3">
    <name type="scientific">Colletotrichum sublineola</name>
    <name type="common">Sorghum anthracnose fungus</name>
    <dbReference type="NCBI Taxonomy" id="1173701"/>
    <lineage>
        <taxon>Eukaryota</taxon>
        <taxon>Fungi</taxon>
        <taxon>Dikarya</taxon>
        <taxon>Ascomycota</taxon>
        <taxon>Pezizomycotina</taxon>
        <taxon>Sordariomycetes</taxon>
        <taxon>Hypocreomycetidae</taxon>
        <taxon>Glomerellales</taxon>
        <taxon>Glomerellaceae</taxon>
        <taxon>Colletotrichum</taxon>
        <taxon>Colletotrichum graminicola species complex</taxon>
    </lineage>
</organism>
<keyword evidence="3" id="KW-1185">Reference proteome</keyword>
<protein>
    <submittedName>
        <fullName evidence="2">Uncharacterized protein</fullName>
    </submittedName>
</protein>
<feature type="compositionally biased region" description="Basic and acidic residues" evidence="1">
    <location>
        <begin position="1"/>
        <end position="11"/>
    </location>
</feature>
<reference evidence="3" key="1">
    <citation type="journal article" date="2014" name="Genome Announc.">
        <title>Draft genome sequence of Colletotrichum sublineola, a destructive pathogen of cultivated sorghum.</title>
        <authorList>
            <person name="Baroncelli R."/>
            <person name="Sanz-Martin J.M."/>
            <person name="Rech G.E."/>
            <person name="Sukno S.A."/>
            <person name="Thon M.R."/>
        </authorList>
    </citation>
    <scope>NUCLEOTIDE SEQUENCE [LARGE SCALE GENOMIC DNA]</scope>
    <source>
        <strain evidence="3">TX430BB</strain>
    </source>
</reference>
<comment type="caution">
    <text evidence="2">The sequence shown here is derived from an EMBL/GenBank/DDBJ whole genome shotgun (WGS) entry which is preliminary data.</text>
</comment>
<feature type="compositionally biased region" description="Low complexity" evidence="1">
    <location>
        <begin position="12"/>
        <end position="31"/>
    </location>
</feature>
<dbReference type="PANTHER" id="PTHR39697">
    <property type="entry name" value="RICIN B LECTIN DOMAIN-CONTAINING PROTEIN-RELATED"/>
    <property type="match status" value="1"/>
</dbReference>
<dbReference type="OrthoDB" id="5289641at2759"/>